<feature type="region of interest" description="Disordered" evidence="1">
    <location>
        <begin position="502"/>
        <end position="651"/>
    </location>
</feature>
<protein>
    <submittedName>
        <fullName evidence="4">Schwannomin-interacting protein 1</fullName>
    </submittedName>
</protein>
<keyword evidence="3" id="KW-1185">Reference proteome</keyword>
<gene>
    <name evidence="2" type="ORF">ECPE_LOCUS4935</name>
</gene>
<evidence type="ECO:0000313" key="4">
    <source>
        <dbReference type="WBParaSite" id="ECPE_0000494701-mRNA-1"/>
    </source>
</evidence>
<reference evidence="4" key="1">
    <citation type="submission" date="2016-06" db="UniProtKB">
        <authorList>
            <consortium name="WormBaseParasite"/>
        </authorList>
    </citation>
    <scope>IDENTIFICATION</scope>
</reference>
<dbReference type="OrthoDB" id="6252518at2759"/>
<accession>A0A183ADA0</accession>
<proteinExistence type="predicted"/>
<name>A0A183ADA0_9TREM</name>
<feature type="compositionally biased region" description="Basic and acidic residues" evidence="1">
    <location>
        <begin position="540"/>
        <end position="561"/>
    </location>
</feature>
<dbReference type="WBParaSite" id="ECPE_0000494701-mRNA-1">
    <property type="protein sequence ID" value="ECPE_0000494701-mRNA-1"/>
    <property type="gene ID" value="ECPE_0000494701"/>
</dbReference>
<dbReference type="EMBL" id="UZAN01041773">
    <property type="protein sequence ID" value="VDP74061.1"/>
    <property type="molecule type" value="Genomic_DNA"/>
</dbReference>
<feature type="compositionally biased region" description="Polar residues" evidence="1">
    <location>
        <begin position="565"/>
        <end position="582"/>
    </location>
</feature>
<dbReference type="Proteomes" id="UP000272942">
    <property type="component" value="Unassembled WGS sequence"/>
</dbReference>
<evidence type="ECO:0000313" key="2">
    <source>
        <dbReference type="EMBL" id="VDP74061.1"/>
    </source>
</evidence>
<feature type="compositionally biased region" description="Basic and acidic residues" evidence="1">
    <location>
        <begin position="502"/>
        <end position="515"/>
    </location>
</feature>
<evidence type="ECO:0000313" key="3">
    <source>
        <dbReference type="Proteomes" id="UP000272942"/>
    </source>
</evidence>
<organism evidence="4">
    <name type="scientific">Echinostoma caproni</name>
    <dbReference type="NCBI Taxonomy" id="27848"/>
    <lineage>
        <taxon>Eukaryota</taxon>
        <taxon>Metazoa</taxon>
        <taxon>Spiralia</taxon>
        <taxon>Lophotrochozoa</taxon>
        <taxon>Platyhelminthes</taxon>
        <taxon>Trematoda</taxon>
        <taxon>Digenea</taxon>
        <taxon>Plagiorchiida</taxon>
        <taxon>Echinostomata</taxon>
        <taxon>Echinostomatoidea</taxon>
        <taxon>Echinostomatidae</taxon>
        <taxon>Echinostoma</taxon>
    </lineage>
</organism>
<dbReference type="AlphaFoldDB" id="A0A183ADA0"/>
<feature type="compositionally biased region" description="Polar residues" evidence="1">
    <location>
        <begin position="593"/>
        <end position="626"/>
    </location>
</feature>
<evidence type="ECO:0000256" key="1">
    <source>
        <dbReference type="SAM" id="MobiDB-lite"/>
    </source>
</evidence>
<feature type="compositionally biased region" description="Polar residues" evidence="1">
    <location>
        <begin position="38"/>
        <end position="52"/>
    </location>
</feature>
<reference evidence="2 3" key="2">
    <citation type="submission" date="2018-11" db="EMBL/GenBank/DDBJ databases">
        <authorList>
            <consortium name="Pathogen Informatics"/>
        </authorList>
    </citation>
    <scope>NUCLEOTIDE SEQUENCE [LARGE SCALE GENOMIC DNA]</scope>
    <source>
        <strain evidence="2 3">Egypt</strain>
    </source>
</reference>
<sequence>MESPDLNGQLNVDTGSAIFQEKQSFRIKIPEDGDKNSTNEYPSAIYTSQPDQGGQIHMKSSLLTTDSVKSLYPTHLTSSDVEVGRGMFIDGDAPDFPNPSTLSQIYRDSGYENLSKLDGIRNIANEVILASNLLSNAIANLRKYVPYNSDDSFLSDTNICGGLYASLGQENPLHPLKTCQVELTENILEDVSEVHAIPDLLNSFFHLSPEVVTATDQVTERAQGNVLVCIEDLNPVEKVCCKHRLSPVHESTERISKPNIHLSAKSYEYQNMSSKAKYPLFIDARFLATRTVDANMVIGSDSLNMTDLVSSVPTVITNTFRPISTEETQITEIEEVLTTDESECTSSSFDKQQPPKRSPICCRIDLPPRDIENPIRRTDSSVVDFIPPSPSRQITRPSEKICMMAGDSNASRWTKSDAYASAGGDFGQFHEVVISWNTTENQPLFETYERTGAGNQVPTFYPNKTGTNARNDSNNYSHEIWEQRNNHNENLLDQKSREEVKLHRVLDRDESEHSTGRVKRRNTDENNIDTELSPVVQTTSDRRLVDSDNRALVTHSDDSRAMHANNDQGSNGLMEQTPQSQAVEPEASAVLSHRNTSLPVALGTGNSLPSRLNPTTNLPSRPQQNAILPRGGGDNPRQRRRGQGNHFADTVRNGRRRVDGVQTREYRSRNTAPASMPMERNRNRLFINEFRNLADDTYDSILEQIRVLFAPHEELGSGGRWRTRIHVPGPHSGDVTVQIDPEFAVDTIDTLSRRAQSTVETRRFSSSSNNLAIEP</sequence>
<feature type="region of interest" description="Disordered" evidence="1">
    <location>
        <begin position="30"/>
        <end position="55"/>
    </location>
</feature>